<keyword evidence="2" id="KW-0698">rRNA processing</keyword>
<dbReference type="InterPro" id="IPR029063">
    <property type="entry name" value="SAM-dependent_MTases_sf"/>
</dbReference>
<dbReference type="InterPro" id="IPR007848">
    <property type="entry name" value="Small_mtfrase_dom"/>
</dbReference>
<dbReference type="PANTHER" id="PTHR47816">
    <property type="entry name" value="RIBOSOMAL RNA SMALL SUBUNIT METHYLTRANSFERASE C"/>
    <property type="match status" value="1"/>
</dbReference>
<dbReference type="InterPro" id="IPR046977">
    <property type="entry name" value="RsmC/RlmG"/>
</dbReference>
<dbReference type="SUPFAM" id="SSF53335">
    <property type="entry name" value="S-adenosyl-L-methionine-dependent methyltransferases"/>
    <property type="match status" value="1"/>
</dbReference>
<evidence type="ECO:0000256" key="3">
    <source>
        <dbReference type="ARBA" id="ARBA00022603"/>
    </source>
</evidence>
<feature type="domain" description="Methyltransferase small" evidence="6">
    <location>
        <begin position="181"/>
        <end position="347"/>
    </location>
</feature>
<dbReference type="eggNOG" id="COG2813">
    <property type="taxonomic scope" value="Bacteria"/>
</dbReference>
<dbReference type="GO" id="GO:0032259">
    <property type="term" value="P:methylation"/>
    <property type="evidence" value="ECO:0007669"/>
    <property type="project" value="UniProtKB-KW"/>
</dbReference>
<dbReference type="PANTHER" id="PTHR47816:SF4">
    <property type="entry name" value="RIBOSOMAL RNA SMALL SUBUNIT METHYLTRANSFERASE C"/>
    <property type="match status" value="1"/>
</dbReference>
<accession>A0A0A0EQX9</accession>
<evidence type="ECO:0000256" key="1">
    <source>
        <dbReference type="ARBA" id="ARBA00022490"/>
    </source>
</evidence>
<reference evidence="7 8" key="1">
    <citation type="submission" date="2013-08" db="EMBL/GenBank/DDBJ databases">
        <title>Genome sequencing of Lysobacter.</title>
        <authorList>
            <person name="Zhang S."/>
            <person name="Wang G."/>
        </authorList>
    </citation>
    <scope>NUCLEOTIDE SEQUENCE [LARGE SCALE GENOMIC DNA]</scope>
    <source>
        <strain evidence="7 8">GH1-9</strain>
    </source>
</reference>
<dbReference type="GO" id="GO:0006364">
    <property type="term" value="P:rRNA processing"/>
    <property type="evidence" value="ECO:0007669"/>
    <property type="project" value="UniProtKB-KW"/>
</dbReference>
<sequence>MDHVAASSSSALDALMLPFAQGLLEWPRGPVLFLRARDGAALRRFPLEQLVCEQGFRPEADALERAGLHVVADVASLQDTSQFPLVLVLPSRQRDEARALLARAVQWAAPGGRVVAAMDNNEGARSGEADLKALAGSVSALTKFHCRTFWTPSLKAADEYPLLQTWAALDAPRAIEGGRYLSRPGVFAWNRIDPASALLAEHLPADLSGAGADLGAGWGYLSVSALSRCPGIHALDLYEAESRALALARDNLAACAPSARCDFFWHDVTHGLPKQYDFIISNPPFHAQGRADRPDIGQRFIAAAAAALKPRGRLWLVANRHLPYESELRTHFASVRTVAERDGFKVIEAVRAA</sequence>
<dbReference type="Proteomes" id="UP000029998">
    <property type="component" value="Unassembled WGS sequence"/>
</dbReference>
<dbReference type="GO" id="GO:0008757">
    <property type="term" value="F:S-adenosylmethionine-dependent methyltransferase activity"/>
    <property type="evidence" value="ECO:0007669"/>
    <property type="project" value="InterPro"/>
</dbReference>
<evidence type="ECO:0000256" key="2">
    <source>
        <dbReference type="ARBA" id="ARBA00022552"/>
    </source>
</evidence>
<comment type="caution">
    <text evidence="7">The sequence shown here is derived from an EMBL/GenBank/DDBJ whole genome shotgun (WGS) entry which is preliminary data.</text>
</comment>
<dbReference type="InterPro" id="IPR002052">
    <property type="entry name" value="DNA_methylase_N6_adenine_CS"/>
</dbReference>
<dbReference type="CDD" id="cd02440">
    <property type="entry name" value="AdoMet_MTases"/>
    <property type="match status" value="1"/>
</dbReference>
<dbReference type="AlphaFoldDB" id="A0A0A0EQX9"/>
<evidence type="ECO:0000313" key="8">
    <source>
        <dbReference type="Proteomes" id="UP000029998"/>
    </source>
</evidence>
<dbReference type="EMBL" id="AVPU01000032">
    <property type="protein sequence ID" value="KGM53341.1"/>
    <property type="molecule type" value="Genomic_DNA"/>
</dbReference>
<dbReference type="OrthoDB" id="9816072at2"/>
<dbReference type="GO" id="GO:0008170">
    <property type="term" value="F:N-methyltransferase activity"/>
    <property type="evidence" value="ECO:0007669"/>
    <property type="project" value="UniProtKB-ARBA"/>
</dbReference>
<keyword evidence="3 7" id="KW-0489">Methyltransferase</keyword>
<evidence type="ECO:0000256" key="4">
    <source>
        <dbReference type="ARBA" id="ARBA00022679"/>
    </source>
</evidence>
<gene>
    <name evidence="7" type="ORF">N800_07825</name>
</gene>
<organism evidence="7 8">
    <name type="scientific">Lysobacter daejeonensis GH1-9</name>
    <dbReference type="NCBI Taxonomy" id="1385517"/>
    <lineage>
        <taxon>Bacteria</taxon>
        <taxon>Pseudomonadati</taxon>
        <taxon>Pseudomonadota</taxon>
        <taxon>Gammaproteobacteria</taxon>
        <taxon>Lysobacterales</taxon>
        <taxon>Lysobacteraceae</taxon>
        <taxon>Aerolutibacter</taxon>
    </lineage>
</organism>
<dbReference type="GO" id="GO:0003676">
    <property type="term" value="F:nucleic acid binding"/>
    <property type="evidence" value="ECO:0007669"/>
    <property type="project" value="InterPro"/>
</dbReference>
<keyword evidence="5" id="KW-0949">S-adenosyl-L-methionine</keyword>
<evidence type="ECO:0000256" key="5">
    <source>
        <dbReference type="ARBA" id="ARBA00022691"/>
    </source>
</evidence>
<dbReference type="PROSITE" id="PS00092">
    <property type="entry name" value="N6_MTASE"/>
    <property type="match status" value="1"/>
</dbReference>
<protein>
    <submittedName>
        <fullName evidence="7">16S rRNA methyltransferase</fullName>
    </submittedName>
</protein>
<evidence type="ECO:0000259" key="6">
    <source>
        <dbReference type="Pfam" id="PF05175"/>
    </source>
</evidence>
<keyword evidence="8" id="KW-1185">Reference proteome</keyword>
<keyword evidence="4 7" id="KW-0808">Transferase</keyword>
<name>A0A0A0EQX9_9GAMM</name>
<keyword evidence="1" id="KW-0963">Cytoplasm</keyword>
<dbReference type="STRING" id="1385517.N800_07825"/>
<dbReference type="Gene3D" id="3.40.50.150">
    <property type="entry name" value="Vaccinia Virus protein VP39"/>
    <property type="match status" value="2"/>
</dbReference>
<proteinExistence type="predicted"/>
<dbReference type="Pfam" id="PF05175">
    <property type="entry name" value="MTS"/>
    <property type="match status" value="1"/>
</dbReference>
<evidence type="ECO:0000313" key="7">
    <source>
        <dbReference type="EMBL" id="KGM53341.1"/>
    </source>
</evidence>